<dbReference type="PROSITE" id="PS50137">
    <property type="entry name" value="DS_RBD"/>
    <property type="match status" value="1"/>
</dbReference>
<reference evidence="3 4" key="1">
    <citation type="submission" date="2019-05" db="EMBL/GenBank/DDBJ databases">
        <title>Streptomyces marianii sp. nov., a novel marine actinomycete from southern coast of India.</title>
        <authorList>
            <person name="Iniyan A.M."/>
            <person name="Wink J."/>
            <person name="Ramprasad E."/>
            <person name="Ramana C.V."/>
            <person name="Bunk B."/>
            <person name="Sproer C."/>
            <person name="Joseph F.-J.R.S."/>
            <person name="Vincent S.G.P."/>
        </authorList>
    </citation>
    <scope>NUCLEOTIDE SEQUENCE [LARGE SCALE GENOMIC DNA]</scope>
    <source>
        <strain evidence="3 4">ICN19</strain>
    </source>
</reference>
<dbReference type="RefSeq" id="WP_138058053.1">
    <property type="nucleotide sequence ID" value="NZ_VAWE01000002.1"/>
</dbReference>
<dbReference type="AlphaFoldDB" id="A0A5R9DTY9"/>
<dbReference type="InterPro" id="IPR014720">
    <property type="entry name" value="dsRBD_dom"/>
</dbReference>
<keyword evidence="1" id="KW-0694">RNA-binding</keyword>
<dbReference type="Gene3D" id="3.30.160.20">
    <property type="match status" value="1"/>
</dbReference>
<evidence type="ECO:0000259" key="2">
    <source>
        <dbReference type="PROSITE" id="PS50137"/>
    </source>
</evidence>
<dbReference type="EMBL" id="VAWE01000002">
    <property type="protein sequence ID" value="TLQ39241.1"/>
    <property type="molecule type" value="Genomic_DNA"/>
</dbReference>
<proteinExistence type="predicted"/>
<sequence>MPSSNRFDQPPTSVHVAGAAPGDGWQYVAFMRARVSGHKGNSVIRRPDDGTGVVGAEIIGVAVCLLPLPRGTAVRVNASSETNEYVLRLAAGERLPLPPEIRHLRDMFTMVTETGPSPHRLLDPRLTVVDRLENAVAGRKECLPFDHLIAALETSMKSTKRRTERLTRLAGEPGFTADYTDRNGQGVCAFVETKDSAPVGPVMFVPLPEAIDSAWGETAAVLLAFLYARAAGHEHPVIYNDSQGTVDRLQPPKPTRSLRQVLCPSAPPVIQRLLEHPHLARIRTIRTSWVPRYSTAAQGATDQVARLVTGGVVPDGTVKLTVQQVLDESPLTTLHELQQRGAISGLEYSFSSSGPAHRLTFLCAAHATHQGQGLTAMSTGSTKKAAKTNAAGALLRQVSALRDRSEQG</sequence>
<accession>A0A5R9DTY9</accession>
<dbReference type="SMART" id="SM00358">
    <property type="entry name" value="DSRM"/>
    <property type="match status" value="1"/>
</dbReference>
<name>A0A5R9DTY9_9ACTN</name>
<evidence type="ECO:0000313" key="3">
    <source>
        <dbReference type="EMBL" id="TLQ39241.1"/>
    </source>
</evidence>
<organism evidence="3 4">
    <name type="scientific">Streptomyces marianii</name>
    <dbReference type="NCBI Taxonomy" id="1817406"/>
    <lineage>
        <taxon>Bacteria</taxon>
        <taxon>Bacillati</taxon>
        <taxon>Actinomycetota</taxon>
        <taxon>Actinomycetes</taxon>
        <taxon>Kitasatosporales</taxon>
        <taxon>Streptomycetaceae</taxon>
        <taxon>Streptomyces</taxon>
    </lineage>
</organism>
<dbReference type="CDD" id="cd00048">
    <property type="entry name" value="DSRM_SF"/>
    <property type="match status" value="1"/>
</dbReference>
<feature type="domain" description="DRBM" evidence="2">
    <location>
        <begin position="329"/>
        <end position="400"/>
    </location>
</feature>
<dbReference type="Pfam" id="PF00035">
    <property type="entry name" value="dsrm"/>
    <property type="match status" value="1"/>
</dbReference>
<evidence type="ECO:0000256" key="1">
    <source>
        <dbReference type="PROSITE-ProRule" id="PRU00266"/>
    </source>
</evidence>
<gene>
    <name evidence="3" type="ORF">FEF34_38230</name>
</gene>
<dbReference type="Proteomes" id="UP000305921">
    <property type="component" value="Unassembled WGS sequence"/>
</dbReference>
<protein>
    <recommendedName>
        <fullName evidence="2">DRBM domain-containing protein</fullName>
    </recommendedName>
</protein>
<dbReference type="GO" id="GO:0003723">
    <property type="term" value="F:RNA binding"/>
    <property type="evidence" value="ECO:0007669"/>
    <property type="project" value="UniProtKB-UniRule"/>
</dbReference>
<evidence type="ECO:0000313" key="4">
    <source>
        <dbReference type="Proteomes" id="UP000305921"/>
    </source>
</evidence>
<keyword evidence="4" id="KW-1185">Reference proteome</keyword>
<comment type="caution">
    <text evidence="3">The sequence shown here is derived from an EMBL/GenBank/DDBJ whole genome shotgun (WGS) entry which is preliminary data.</text>
</comment>
<dbReference type="SUPFAM" id="SSF54768">
    <property type="entry name" value="dsRNA-binding domain-like"/>
    <property type="match status" value="1"/>
</dbReference>